<dbReference type="PANTHER" id="PTHR45586:SF1">
    <property type="entry name" value="LIPOPOLYSACCHARIDE ASSEMBLY PROTEIN B"/>
    <property type="match status" value="1"/>
</dbReference>
<dbReference type="EMBL" id="CP002085">
    <property type="protein sequence ID" value="ADK83960.1"/>
    <property type="molecule type" value="Genomic_DNA"/>
</dbReference>
<dbReference type="Gene3D" id="1.25.40.10">
    <property type="entry name" value="Tetratricopeptide repeat domain"/>
    <property type="match status" value="3"/>
</dbReference>
<gene>
    <name evidence="3" type="ordered locus">Deba_0588</name>
</gene>
<dbReference type="KEGG" id="dbr:Deba_0588"/>
<dbReference type="eggNOG" id="COG0457">
    <property type="taxonomic scope" value="Bacteria"/>
</dbReference>
<proteinExistence type="predicted"/>
<dbReference type="Proteomes" id="UP000009047">
    <property type="component" value="Chromosome"/>
</dbReference>
<dbReference type="AlphaFoldDB" id="E1QEH4"/>
<name>E1QEH4_DESB2</name>
<dbReference type="Pfam" id="PF13432">
    <property type="entry name" value="TPR_16"/>
    <property type="match status" value="1"/>
</dbReference>
<dbReference type="STRING" id="644282.Deba_0588"/>
<reference evidence="3 4" key="1">
    <citation type="journal article" date="2010" name="Stand. Genomic Sci.">
        <title>Complete genome sequence of Desulfarculus baarsii type strain (2st14).</title>
        <authorList>
            <person name="Sun H."/>
            <person name="Spring S."/>
            <person name="Lapidus A."/>
            <person name="Davenport K."/>
            <person name="Del Rio T.G."/>
            <person name="Tice H."/>
            <person name="Nolan M."/>
            <person name="Copeland A."/>
            <person name="Cheng J.F."/>
            <person name="Lucas S."/>
            <person name="Tapia R."/>
            <person name="Goodwin L."/>
            <person name="Pitluck S."/>
            <person name="Ivanova N."/>
            <person name="Pagani I."/>
            <person name="Mavromatis K."/>
            <person name="Ovchinnikova G."/>
            <person name="Pati A."/>
            <person name="Chen A."/>
            <person name="Palaniappan K."/>
            <person name="Hauser L."/>
            <person name="Chang Y.J."/>
            <person name="Jeffries C.D."/>
            <person name="Detter J.C."/>
            <person name="Han C."/>
            <person name="Rohde M."/>
            <person name="Brambilla E."/>
            <person name="Goker M."/>
            <person name="Woyke T."/>
            <person name="Bristow J."/>
            <person name="Eisen J.A."/>
            <person name="Markowitz V."/>
            <person name="Hugenholtz P."/>
            <person name="Kyrpides N.C."/>
            <person name="Klenk H.P."/>
            <person name="Land M."/>
        </authorList>
    </citation>
    <scope>NUCLEOTIDE SEQUENCE [LARGE SCALE GENOMIC DNA]</scope>
    <source>
        <strain evidence="4">ATCC 33931 / DSM 2075 / LMG 7858 / VKM B-1802 / 2st14</strain>
    </source>
</reference>
<protein>
    <submittedName>
        <fullName evidence="3">TPR repeat-containing protein</fullName>
    </submittedName>
</protein>
<dbReference type="Pfam" id="PF13428">
    <property type="entry name" value="TPR_14"/>
    <property type="match status" value="1"/>
</dbReference>
<keyword evidence="4" id="KW-1185">Reference proteome</keyword>
<dbReference type="InterPro" id="IPR011990">
    <property type="entry name" value="TPR-like_helical_dom_sf"/>
</dbReference>
<evidence type="ECO:0000313" key="3">
    <source>
        <dbReference type="EMBL" id="ADK83960.1"/>
    </source>
</evidence>
<evidence type="ECO:0000256" key="2">
    <source>
        <dbReference type="ARBA" id="ARBA00022803"/>
    </source>
</evidence>
<accession>E1QEH4</accession>
<dbReference type="RefSeq" id="WP_013257415.1">
    <property type="nucleotide sequence ID" value="NC_014365.1"/>
</dbReference>
<dbReference type="InterPro" id="IPR019734">
    <property type="entry name" value="TPR_rpt"/>
</dbReference>
<organism evidence="3 4">
    <name type="scientific">Desulfarculus baarsii (strain ATCC 33931 / DSM 2075 / LMG 7858 / VKM B-1802 / 2st14)</name>
    <dbReference type="NCBI Taxonomy" id="644282"/>
    <lineage>
        <taxon>Bacteria</taxon>
        <taxon>Pseudomonadati</taxon>
        <taxon>Thermodesulfobacteriota</taxon>
        <taxon>Desulfarculia</taxon>
        <taxon>Desulfarculales</taxon>
        <taxon>Desulfarculaceae</taxon>
        <taxon>Desulfarculus</taxon>
    </lineage>
</organism>
<sequence length="438" mass="48746">MLWLWTILTGSKFKALAHEGQRLLRTGRANEAMDAFRAMVKGWPQQPEGYLGMAAVYQAMSLRLEAAREKAIGQGLTHLATHPEDLRARLEVAEALMDKEMFDWAAHHADLALRLAPEDQKVLRLAARAHRRNNNHRKAVVALRRALRQDPLDPELYDLLTASLRASGNHAEAARIGSLGEALQALKDNPTDPGCLVNAVRQFLTAGYLRLAVELVESCVAQGADHPRIHLLRASLMLEDRKPKEALAALHKAMALDPLNLDVHRLLTDVHEILSEGKQADYHRRLVRVLGSLGDATTMAANMVVQIRVLVELGNFPAAHQLCQNLARDFPKDWRAFYAHGLLAREEGDLAAAERHLMAAKERNDTSPEVHMEIARLRTALGEKIEAVGEARVAVKLAPRDGEIRRAMAQVLRQNGFMDQAIEEEDIAEALEKSQGKR</sequence>
<dbReference type="InterPro" id="IPR051012">
    <property type="entry name" value="CellSynth/LPSAsmb/PSIAsmb"/>
</dbReference>
<evidence type="ECO:0000313" key="4">
    <source>
        <dbReference type="Proteomes" id="UP000009047"/>
    </source>
</evidence>
<dbReference type="SMART" id="SM00028">
    <property type="entry name" value="TPR"/>
    <property type="match status" value="4"/>
</dbReference>
<evidence type="ECO:0000256" key="1">
    <source>
        <dbReference type="ARBA" id="ARBA00022737"/>
    </source>
</evidence>
<keyword evidence="1" id="KW-0677">Repeat</keyword>
<keyword evidence="2" id="KW-0802">TPR repeat</keyword>
<dbReference type="SUPFAM" id="SSF48452">
    <property type="entry name" value="TPR-like"/>
    <property type="match status" value="2"/>
</dbReference>
<dbReference type="PANTHER" id="PTHR45586">
    <property type="entry name" value="TPR REPEAT-CONTAINING PROTEIN PA4667"/>
    <property type="match status" value="1"/>
</dbReference>
<dbReference type="HOGENOM" id="CLU_625178_0_0_7"/>